<name>A0ABQ7CUJ9_BRACR</name>
<evidence type="ECO:0008006" key="4">
    <source>
        <dbReference type="Google" id="ProtNLM"/>
    </source>
</evidence>
<evidence type="ECO:0000313" key="3">
    <source>
        <dbReference type="Proteomes" id="UP000266723"/>
    </source>
</evidence>
<organism evidence="2 3">
    <name type="scientific">Brassica cretica</name>
    <name type="common">Mustard</name>
    <dbReference type="NCBI Taxonomy" id="69181"/>
    <lineage>
        <taxon>Eukaryota</taxon>
        <taxon>Viridiplantae</taxon>
        <taxon>Streptophyta</taxon>
        <taxon>Embryophyta</taxon>
        <taxon>Tracheophyta</taxon>
        <taxon>Spermatophyta</taxon>
        <taxon>Magnoliopsida</taxon>
        <taxon>eudicotyledons</taxon>
        <taxon>Gunneridae</taxon>
        <taxon>Pentapetalae</taxon>
        <taxon>rosids</taxon>
        <taxon>malvids</taxon>
        <taxon>Brassicales</taxon>
        <taxon>Brassicaceae</taxon>
        <taxon>Brassiceae</taxon>
        <taxon>Brassica</taxon>
    </lineage>
</organism>
<reference evidence="2 3" key="1">
    <citation type="journal article" date="2020" name="BMC Genomics">
        <title>Intraspecific diversification of the crop wild relative Brassica cretica Lam. using demographic model selection.</title>
        <authorList>
            <person name="Kioukis A."/>
            <person name="Michalopoulou V.A."/>
            <person name="Briers L."/>
            <person name="Pirintsos S."/>
            <person name="Studholme D.J."/>
            <person name="Pavlidis P."/>
            <person name="Sarris P.F."/>
        </authorList>
    </citation>
    <scope>NUCLEOTIDE SEQUENCE [LARGE SCALE GENOMIC DNA]</scope>
    <source>
        <strain evidence="3">cv. PFS-1207/04</strain>
    </source>
</reference>
<keyword evidence="3" id="KW-1185">Reference proteome</keyword>
<evidence type="ECO:0000256" key="1">
    <source>
        <dbReference type="SAM" id="MobiDB-lite"/>
    </source>
</evidence>
<proteinExistence type="predicted"/>
<dbReference type="EMBL" id="QGKV02000759">
    <property type="protein sequence ID" value="KAF3562865.1"/>
    <property type="molecule type" value="Genomic_DNA"/>
</dbReference>
<sequence length="319" mass="35889">MINEMKIGRNLGERRRHPNMLQRKKYHLTPAGRRALLKIKRRSSLATTNSTMPCLDAPMVKKMSSLATTSTMPCLDAPLRRSSLATTNSTMPCLDAPMVKKMSSLATTSTMPCLDAPLKMSSPHDVTTTTTTTMPQSPSRMKMEELKEWGKRGLVPPGARGILSCKGLTVPYLFLDESAKGKYRASSHRSRRDLVSPIPTLRAPETRDHLFFDCNFSFSTWSALATKARTPQIRQWNQVVNYMQSIQAAKHIRLLQLLAWQTAVYFIWTERNSRIHRGSFRSVDSITSVASSLIKNKISSLRNSSPQLSSSMIQIWLSD</sequence>
<evidence type="ECO:0000313" key="2">
    <source>
        <dbReference type="EMBL" id="KAF3562865.1"/>
    </source>
</evidence>
<protein>
    <recommendedName>
        <fullName evidence="4">Reverse transcriptase zinc-binding domain-containing protein</fullName>
    </recommendedName>
</protein>
<gene>
    <name evidence="2" type="ORF">DY000_02011153</name>
</gene>
<comment type="caution">
    <text evidence="2">The sequence shown here is derived from an EMBL/GenBank/DDBJ whole genome shotgun (WGS) entry which is preliminary data.</text>
</comment>
<feature type="region of interest" description="Disordered" evidence="1">
    <location>
        <begin position="118"/>
        <end position="138"/>
    </location>
</feature>
<accession>A0ABQ7CUJ9</accession>
<dbReference type="Proteomes" id="UP000266723">
    <property type="component" value="Unassembled WGS sequence"/>
</dbReference>